<proteinExistence type="predicted"/>
<accession>A0ABY8NCW4</accession>
<dbReference type="EC" id="2.4.-.-" evidence="2"/>
<feature type="domain" description="Glycosyltransferase subfamily 4-like N-terminal" evidence="1">
    <location>
        <begin position="19"/>
        <end position="154"/>
    </location>
</feature>
<evidence type="ECO:0000313" key="3">
    <source>
        <dbReference type="Proteomes" id="UP001236500"/>
    </source>
</evidence>
<name>A0ABY8NCW4_9GAMM</name>
<dbReference type="RefSeq" id="WP_280320584.1">
    <property type="nucleotide sequence ID" value="NZ_CP118605.1"/>
</dbReference>
<dbReference type="Pfam" id="PF13439">
    <property type="entry name" value="Glyco_transf_4"/>
    <property type="match status" value="1"/>
</dbReference>
<evidence type="ECO:0000313" key="2">
    <source>
        <dbReference type="EMBL" id="WGL16763.1"/>
    </source>
</evidence>
<dbReference type="InterPro" id="IPR028098">
    <property type="entry name" value="Glyco_trans_4-like_N"/>
</dbReference>
<keyword evidence="3" id="KW-1185">Reference proteome</keyword>
<dbReference type="Proteomes" id="UP001236500">
    <property type="component" value="Chromosome"/>
</dbReference>
<dbReference type="Gene3D" id="3.40.50.2000">
    <property type="entry name" value="Glycogen Phosphorylase B"/>
    <property type="match status" value="2"/>
</dbReference>
<dbReference type="SUPFAM" id="SSF53756">
    <property type="entry name" value="UDP-Glycosyltransferase/glycogen phosphorylase"/>
    <property type="match status" value="1"/>
</dbReference>
<dbReference type="EMBL" id="CP118605">
    <property type="protein sequence ID" value="WGL16763.1"/>
    <property type="molecule type" value="Genomic_DNA"/>
</dbReference>
<reference evidence="2 3" key="1">
    <citation type="submission" date="2023-02" db="EMBL/GenBank/DDBJ databases">
        <title>Description and genomic characterization of Microbulbifer bruguierae sp. nov., isolated from the sediment of mangrove plant Bruguiera sexangula.</title>
        <authorList>
            <person name="Long M."/>
        </authorList>
    </citation>
    <scope>NUCLEOTIDE SEQUENCE [LARGE SCALE GENOMIC DNA]</scope>
    <source>
        <strain evidence="2 3">H12</strain>
    </source>
</reference>
<organism evidence="2 3">
    <name type="scientific">Microbulbifer bruguierae</name>
    <dbReference type="NCBI Taxonomy" id="3029061"/>
    <lineage>
        <taxon>Bacteria</taxon>
        <taxon>Pseudomonadati</taxon>
        <taxon>Pseudomonadota</taxon>
        <taxon>Gammaproteobacteria</taxon>
        <taxon>Cellvibrionales</taxon>
        <taxon>Microbulbiferaceae</taxon>
        <taxon>Microbulbifer</taxon>
    </lineage>
</organism>
<keyword evidence="2" id="KW-0808">Transferase</keyword>
<dbReference type="Pfam" id="PF13692">
    <property type="entry name" value="Glyco_trans_1_4"/>
    <property type="match status" value="1"/>
</dbReference>
<sequence>MRIVQLVPAMAGGAQAHEALEFAQELARQGHDSIVISTGGALVSRLTLHGCQHFTLSVDRKRQFNFRLHGKLRQLLTTLEPDILLARGPLCCWHGWMVWKKMSVASRPHLVTWSQERSRKRGLFSSGIGSAVARGELVLAASQWLGQELQQKFGSLLADSNTSGKGNPRTLYRGVNTRELDRHAQVSGHWHQRLLNDFPQLEGRNWLLLPGPVAPGRGQQRFLELIAALKQEREDVFGLVIGDVEPGQEKFARALERQAASMGLNEYVLFLGARRDMRELYGSARLTLDLADAALSNGRSVAEALAMGCPAIAASGTSVELLRHCFPRGVVDSLDVAQLVSVSSEILSNAETVHFDGFSLAQTTARAVGWFDALLDVERAGAQPGAPGSEVV</sequence>
<protein>
    <submittedName>
        <fullName evidence="2">Glycosyltransferase</fullName>
        <ecNumber evidence="2">2.4.-.-</ecNumber>
    </submittedName>
</protein>
<evidence type="ECO:0000259" key="1">
    <source>
        <dbReference type="Pfam" id="PF13439"/>
    </source>
</evidence>
<dbReference type="PANTHER" id="PTHR12526">
    <property type="entry name" value="GLYCOSYLTRANSFERASE"/>
    <property type="match status" value="1"/>
</dbReference>
<keyword evidence="2" id="KW-0328">Glycosyltransferase</keyword>
<gene>
    <name evidence="2" type="ORF">PVT68_00305</name>
</gene>
<dbReference type="PANTHER" id="PTHR12526:SF638">
    <property type="entry name" value="SPORE COAT PROTEIN SA"/>
    <property type="match status" value="1"/>
</dbReference>
<dbReference type="GO" id="GO:0016757">
    <property type="term" value="F:glycosyltransferase activity"/>
    <property type="evidence" value="ECO:0007669"/>
    <property type="project" value="UniProtKB-KW"/>
</dbReference>